<keyword evidence="3" id="KW-1003">Cell membrane</keyword>
<feature type="domain" description="Cell envelope-related transcriptional attenuator" evidence="13">
    <location>
        <begin position="88"/>
        <end position="231"/>
    </location>
</feature>
<evidence type="ECO:0000256" key="3">
    <source>
        <dbReference type="ARBA" id="ARBA00022475"/>
    </source>
</evidence>
<keyword evidence="5" id="KW-0735">Signal-anchor</keyword>
<evidence type="ECO:0000259" key="13">
    <source>
        <dbReference type="Pfam" id="PF03816"/>
    </source>
</evidence>
<organism evidence="14 15">
    <name type="scientific">Cytobacillus horneckiae</name>
    <dbReference type="NCBI Taxonomy" id="549687"/>
    <lineage>
        <taxon>Bacteria</taxon>
        <taxon>Bacillati</taxon>
        <taxon>Bacillota</taxon>
        <taxon>Bacilli</taxon>
        <taxon>Bacillales</taxon>
        <taxon>Bacillaceae</taxon>
        <taxon>Cytobacillus</taxon>
    </lineage>
</organism>
<protein>
    <recommendedName>
        <fullName evidence="11">Regulatory protein MsrR</fullName>
    </recommendedName>
</protein>
<evidence type="ECO:0000256" key="4">
    <source>
        <dbReference type="ARBA" id="ARBA00022692"/>
    </source>
</evidence>
<evidence type="ECO:0000313" key="15">
    <source>
        <dbReference type="Proteomes" id="UP000233343"/>
    </source>
</evidence>
<dbReference type="Pfam" id="PF03816">
    <property type="entry name" value="LytR_cpsA_psr"/>
    <property type="match status" value="1"/>
</dbReference>
<gene>
    <name evidence="14" type="ORF">CWS20_01615</name>
</gene>
<accession>A0A2N0ZMQ6</accession>
<sequence>MDTLREDNFKRKKKKKSRIFWTLILSFLTLLMLIAAYAYFDYKNSLKKANTFTSVPQENYDFNGIEDDLGKTNVLLLGVDSRGEEASRSDTIMIAQYDPDTGKSKIASIMRDTYVDIPGFKKQKINAANALGGPELVRETIKANFNIDLQYYAMIDFKGFSKVIDVTFPDGIEVDVEKKMSKGIGVTLHPGVQSLNGDELLGYVRFRNDAQNDFGRVERQQEVIGKMAEEIYHVGNIAKLPKIVGTVQPFVNTNLKSTTLISLASSFLTKDSSFENIRIPVDGTYSPVRYEGIGEVLEVNLEENQSALNEFFN</sequence>
<keyword evidence="15" id="KW-1185">Reference proteome</keyword>
<dbReference type="NCBIfam" id="TIGR00350">
    <property type="entry name" value="lytR_cpsA_psr"/>
    <property type="match status" value="1"/>
</dbReference>
<dbReference type="Gene3D" id="3.40.630.190">
    <property type="entry name" value="LCP protein"/>
    <property type="match status" value="1"/>
</dbReference>
<evidence type="ECO:0000256" key="5">
    <source>
        <dbReference type="ARBA" id="ARBA00022968"/>
    </source>
</evidence>
<comment type="function">
    <text evidence="10">Involved in SarA attenuation. Affects resistance to oxacillin and teicoplanin, as well as the synthesis of virulence factors.</text>
</comment>
<reference evidence="14 15" key="1">
    <citation type="journal article" date="2010" name="Int. J. Syst. Evol. Microbiol.">
        <title>Bacillus horneckiae sp. nov., isolated from a spacecraft-assembly clean room.</title>
        <authorList>
            <person name="Vaishampayan P."/>
            <person name="Probst A."/>
            <person name="Krishnamurthi S."/>
            <person name="Ghosh S."/>
            <person name="Osman S."/>
            <person name="McDowall A."/>
            <person name="Ruckmani A."/>
            <person name="Mayilraj S."/>
            <person name="Venkateswaran K."/>
        </authorList>
    </citation>
    <scope>NUCLEOTIDE SEQUENCE [LARGE SCALE GENOMIC DNA]</scope>
    <source>
        <strain evidence="15">1PO1SC</strain>
    </source>
</reference>
<keyword evidence="8 12" id="KW-0472">Membrane</keyword>
<keyword evidence="4 12" id="KW-0812">Transmembrane</keyword>
<dbReference type="RefSeq" id="WP_066193733.1">
    <property type="nucleotide sequence ID" value="NZ_JARMMB010000022.1"/>
</dbReference>
<keyword evidence="9" id="KW-0804">Transcription</keyword>
<proteinExistence type="inferred from homology"/>
<evidence type="ECO:0000256" key="1">
    <source>
        <dbReference type="ARBA" id="ARBA00004401"/>
    </source>
</evidence>
<dbReference type="InterPro" id="IPR050922">
    <property type="entry name" value="LytR/CpsA/Psr_CW_biosynth"/>
</dbReference>
<dbReference type="PANTHER" id="PTHR33392:SF8">
    <property type="entry name" value="REGULATORY PROTEIN MSRR"/>
    <property type="match status" value="1"/>
</dbReference>
<dbReference type="EMBL" id="PISD01000005">
    <property type="protein sequence ID" value="PKG30801.1"/>
    <property type="molecule type" value="Genomic_DNA"/>
</dbReference>
<dbReference type="InterPro" id="IPR004474">
    <property type="entry name" value="LytR_CpsA_psr"/>
</dbReference>
<dbReference type="GO" id="GO:0071555">
    <property type="term" value="P:cell wall organization"/>
    <property type="evidence" value="ECO:0007669"/>
    <property type="project" value="UniProtKB-KW"/>
</dbReference>
<evidence type="ECO:0000256" key="11">
    <source>
        <dbReference type="ARBA" id="ARBA00040752"/>
    </source>
</evidence>
<comment type="subcellular location">
    <subcellularLocation>
        <location evidence="1">Cell membrane</location>
        <topology evidence="1">Single-pass type II membrane protein</topology>
    </subcellularLocation>
</comment>
<evidence type="ECO:0000256" key="12">
    <source>
        <dbReference type="SAM" id="Phobius"/>
    </source>
</evidence>
<dbReference type="Proteomes" id="UP000233343">
    <property type="component" value="Unassembled WGS sequence"/>
</dbReference>
<evidence type="ECO:0000256" key="10">
    <source>
        <dbReference type="ARBA" id="ARBA00037178"/>
    </source>
</evidence>
<dbReference type="GO" id="GO:0005886">
    <property type="term" value="C:plasma membrane"/>
    <property type="evidence" value="ECO:0007669"/>
    <property type="project" value="UniProtKB-SubCell"/>
</dbReference>
<evidence type="ECO:0000256" key="9">
    <source>
        <dbReference type="ARBA" id="ARBA00023163"/>
    </source>
</evidence>
<evidence type="ECO:0000256" key="2">
    <source>
        <dbReference type="ARBA" id="ARBA00006068"/>
    </source>
</evidence>
<evidence type="ECO:0000256" key="8">
    <source>
        <dbReference type="ARBA" id="ARBA00023136"/>
    </source>
</evidence>
<feature type="transmembrane region" description="Helical" evidence="12">
    <location>
        <begin position="20"/>
        <end position="40"/>
    </location>
</feature>
<keyword evidence="7" id="KW-0805">Transcription regulation</keyword>
<keyword evidence="6 12" id="KW-1133">Transmembrane helix</keyword>
<dbReference type="PANTHER" id="PTHR33392">
    <property type="entry name" value="POLYISOPRENYL-TEICHOIC ACID--PEPTIDOGLYCAN TEICHOIC ACID TRANSFERASE TAGU"/>
    <property type="match status" value="1"/>
</dbReference>
<comment type="similarity">
    <text evidence="2">Belongs to the LytR/CpsA/Psr (LCP) family.</text>
</comment>
<dbReference type="AlphaFoldDB" id="A0A2N0ZMQ6"/>
<evidence type="ECO:0000313" key="14">
    <source>
        <dbReference type="EMBL" id="PKG30801.1"/>
    </source>
</evidence>
<name>A0A2N0ZMQ6_9BACI</name>
<comment type="caution">
    <text evidence="14">The sequence shown here is derived from an EMBL/GenBank/DDBJ whole genome shotgun (WGS) entry which is preliminary data.</text>
</comment>
<evidence type="ECO:0000256" key="7">
    <source>
        <dbReference type="ARBA" id="ARBA00023015"/>
    </source>
</evidence>
<evidence type="ECO:0000256" key="6">
    <source>
        <dbReference type="ARBA" id="ARBA00022989"/>
    </source>
</evidence>